<feature type="compositionally biased region" description="Basic residues" evidence="1">
    <location>
        <begin position="1"/>
        <end position="11"/>
    </location>
</feature>
<dbReference type="Proteomes" id="UP000076532">
    <property type="component" value="Unassembled WGS sequence"/>
</dbReference>
<dbReference type="OrthoDB" id="3133286at2759"/>
<organism evidence="2 3">
    <name type="scientific">Athelia psychrophila</name>
    <dbReference type="NCBI Taxonomy" id="1759441"/>
    <lineage>
        <taxon>Eukaryota</taxon>
        <taxon>Fungi</taxon>
        <taxon>Dikarya</taxon>
        <taxon>Basidiomycota</taxon>
        <taxon>Agaricomycotina</taxon>
        <taxon>Agaricomycetes</taxon>
        <taxon>Agaricomycetidae</taxon>
        <taxon>Atheliales</taxon>
        <taxon>Atheliaceae</taxon>
        <taxon>Athelia</taxon>
    </lineage>
</organism>
<dbReference type="AlphaFoldDB" id="A0A166TLK3"/>
<protein>
    <submittedName>
        <fullName evidence="2">Uncharacterized protein</fullName>
    </submittedName>
</protein>
<name>A0A166TLK3_9AGAM</name>
<gene>
    <name evidence="2" type="ORF">FIBSPDRAFT_926211</name>
</gene>
<evidence type="ECO:0000256" key="1">
    <source>
        <dbReference type="SAM" id="MobiDB-lite"/>
    </source>
</evidence>
<accession>A0A166TLK3</accession>
<evidence type="ECO:0000313" key="3">
    <source>
        <dbReference type="Proteomes" id="UP000076532"/>
    </source>
</evidence>
<proteinExistence type="predicted"/>
<reference evidence="2 3" key="1">
    <citation type="journal article" date="2016" name="Mol. Biol. Evol.">
        <title>Comparative Genomics of Early-Diverging Mushroom-Forming Fungi Provides Insights into the Origins of Lignocellulose Decay Capabilities.</title>
        <authorList>
            <person name="Nagy L.G."/>
            <person name="Riley R."/>
            <person name="Tritt A."/>
            <person name="Adam C."/>
            <person name="Daum C."/>
            <person name="Floudas D."/>
            <person name="Sun H."/>
            <person name="Yadav J.S."/>
            <person name="Pangilinan J."/>
            <person name="Larsson K.H."/>
            <person name="Matsuura K."/>
            <person name="Barry K."/>
            <person name="Labutti K."/>
            <person name="Kuo R."/>
            <person name="Ohm R.A."/>
            <person name="Bhattacharya S.S."/>
            <person name="Shirouzu T."/>
            <person name="Yoshinaga Y."/>
            <person name="Martin F.M."/>
            <person name="Grigoriev I.V."/>
            <person name="Hibbett D.S."/>
        </authorList>
    </citation>
    <scope>NUCLEOTIDE SEQUENCE [LARGE SCALE GENOMIC DNA]</scope>
    <source>
        <strain evidence="2 3">CBS 109695</strain>
    </source>
</reference>
<feature type="region of interest" description="Disordered" evidence="1">
    <location>
        <begin position="1"/>
        <end position="37"/>
    </location>
</feature>
<sequence length="464" mass="52516">MSHHLKQKSRSRKQELAASGPPKTETPPPRETENPPPYQAVRAAATVVTRTLSAMGIKCAIFGSLAYKMYGSTDREPETLGVLVWSPTAEKYDLQLLRSQIADTDFTIFSLRAKNPRSKESDLWYHGRWKDKDLHCQIIITVPGIQNFPGISINRVSLVDGLPLIPIPIALFLLLVQWERKTPSGTKKLQYISDIGAMLASSHMEELNIRRPWREPGLFSVETQQILTDNIQGYCCIVPKAMGAFGRLGLPVNFSCESAARAVIQPGLYSDSARNPKNINVLVWSLKSRHVDLEGVKEKMAARDSIHLTIVPPVAPSQRKLALWYRGSEEDKHTHFRIEIRVPAMIGLPKLMPNHINEINNISLVPFAVALLDTLAKWDFDCLRAGEKRDIPDVHRRVNDVQRMLKLGHAQYASRDKLSWEGNIIFSNTYRETVRQKIGRFCDMYPVTTHDWRLLGFETIPTTP</sequence>
<evidence type="ECO:0000313" key="2">
    <source>
        <dbReference type="EMBL" id="KZP30748.1"/>
    </source>
</evidence>
<keyword evidence="3" id="KW-1185">Reference proteome</keyword>
<dbReference type="EMBL" id="KV417492">
    <property type="protein sequence ID" value="KZP30748.1"/>
    <property type="molecule type" value="Genomic_DNA"/>
</dbReference>